<dbReference type="FunFam" id="3.30.420.40:FF:000048">
    <property type="entry name" value="ARP5 actin-related protein 5 homolog"/>
    <property type="match status" value="1"/>
</dbReference>
<dbReference type="PANTHER" id="PTHR11937">
    <property type="entry name" value="ACTIN"/>
    <property type="match status" value="1"/>
</dbReference>
<evidence type="ECO:0008006" key="8">
    <source>
        <dbReference type="Google" id="ProtNLM"/>
    </source>
</evidence>
<dbReference type="AlphaFoldDB" id="A0A7S4NCX7"/>
<gene>
    <name evidence="7" type="ORF">CPOL0286_LOCUS18274</name>
</gene>
<evidence type="ECO:0000256" key="1">
    <source>
        <dbReference type="ARBA" id="ARBA00004123"/>
    </source>
</evidence>
<dbReference type="FunFam" id="3.90.640.10:FF:000014">
    <property type="entry name" value="Putative actin-related protein 6"/>
    <property type="match status" value="1"/>
</dbReference>
<proteinExistence type="inferred from homology"/>
<evidence type="ECO:0000256" key="3">
    <source>
        <dbReference type="ARBA" id="ARBA00005665"/>
    </source>
</evidence>
<dbReference type="SUPFAM" id="SSF53067">
    <property type="entry name" value="Actin-like ATPase domain"/>
    <property type="match status" value="2"/>
</dbReference>
<dbReference type="EMBL" id="HBKO01039882">
    <property type="protein sequence ID" value="CAE2280925.1"/>
    <property type="molecule type" value="Transcribed_RNA"/>
</dbReference>
<keyword evidence="5" id="KW-0539">Nucleus</keyword>
<evidence type="ECO:0000256" key="5">
    <source>
        <dbReference type="ARBA" id="ARBA00023242"/>
    </source>
</evidence>
<dbReference type="Gene3D" id="3.90.640.10">
    <property type="entry name" value="Actin, Chain A, domain 4"/>
    <property type="match status" value="1"/>
</dbReference>
<dbReference type="CDD" id="cd10210">
    <property type="entry name" value="ASKHA_NBD_Arp6"/>
    <property type="match status" value="1"/>
</dbReference>
<dbReference type="FunFam" id="3.30.420.40:FF:000058">
    <property type="entry name" value="Putative actin-related protein 5"/>
    <property type="match status" value="1"/>
</dbReference>
<dbReference type="GO" id="GO:0005634">
    <property type="term" value="C:nucleus"/>
    <property type="evidence" value="ECO:0007669"/>
    <property type="project" value="UniProtKB-SubCell"/>
</dbReference>
<name>A0A7S4NCX7_9EUKA</name>
<dbReference type="SMART" id="SM00268">
    <property type="entry name" value="ACTIN"/>
    <property type="match status" value="1"/>
</dbReference>
<protein>
    <recommendedName>
        <fullName evidence="8">Actin-related protein 6</fullName>
    </recommendedName>
</protein>
<comment type="similarity">
    <text evidence="3">Belongs to the actin family. ARP6 subfamily.</text>
</comment>
<evidence type="ECO:0000256" key="6">
    <source>
        <dbReference type="SAM" id="MobiDB-lite"/>
    </source>
</evidence>
<dbReference type="Pfam" id="PF00022">
    <property type="entry name" value="Actin"/>
    <property type="match status" value="1"/>
</dbReference>
<feature type="region of interest" description="Disordered" evidence="6">
    <location>
        <begin position="200"/>
        <end position="228"/>
    </location>
</feature>
<accession>A0A7S4NCX7</accession>
<evidence type="ECO:0000313" key="7">
    <source>
        <dbReference type="EMBL" id="CAE2280925.1"/>
    </source>
</evidence>
<dbReference type="GO" id="GO:0005737">
    <property type="term" value="C:cytoplasm"/>
    <property type="evidence" value="ECO:0007669"/>
    <property type="project" value="UniProtKB-SubCell"/>
</dbReference>
<organism evidence="7">
    <name type="scientific">Prymnesium polylepis</name>
    <dbReference type="NCBI Taxonomy" id="72548"/>
    <lineage>
        <taxon>Eukaryota</taxon>
        <taxon>Haptista</taxon>
        <taxon>Haptophyta</taxon>
        <taxon>Prymnesiophyceae</taxon>
        <taxon>Prymnesiales</taxon>
        <taxon>Prymnesiaceae</taxon>
        <taxon>Prymnesium</taxon>
    </lineage>
</organism>
<dbReference type="Gene3D" id="3.30.420.40">
    <property type="match status" value="2"/>
</dbReference>
<dbReference type="InterPro" id="IPR043129">
    <property type="entry name" value="ATPase_NBD"/>
</dbReference>
<keyword evidence="4" id="KW-0963">Cytoplasm</keyword>
<reference evidence="7" key="1">
    <citation type="submission" date="2021-01" db="EMBL/GenBank/DDBJ databases">
        <authorList>
            <person name="Corre E."/>
            <person name="Pelletier E."/>
            <person name="Niang G."/>
            <person name="Scheremetjew M."/>
            <person name="Finn R."/>
            <person name="Kale V."/>
            <person name="Holt S."/>
            <person name="Cochrane G."/>
            <person name="Meng A."/>
            <person name="Brown T."/>
            <person name="Cohen L."/>
        </authorList>
    </citation>
    <scope>NUCLEOTIDE SEQUENCE</scope>
    <source>
        <strain evidence="7">UIO037</strain>
    </source>
</reference>
<evidence type="ECO:0000256" key="2">
    <source>
        <dbReference type="ARBA" id="ARBA00004496"/>
    </source>
</evidence>
<evidence type="ECO:0000256" key="4">
    <source>
        <dbReference type="ARBA" id="ARBA00022490"/>
    </source>
</evidence>
<dbReference type="InterPro" id="IPR004000">
    <property type="entry name" value="Actin"/>
</dbReference>
<sequence length="361" mass="40197">MQYRLSIERGCVVNWDTQTEVWARAFGSDVLNIHPADCSLLLTEAPMCPPSIQDTVDEMVFEHFGFQSYCTRTAPVLAALKAQTESEQPANCTLVLDAGFSSTHTVPIFGGTPLNFATRRLNVGGKLLTNQLKTIISYRSFNVMEETRLVTDVKERLCYVSLNFSVELSTTQFKGKKNTVRREFVMPDFVTNVRGHIRDPNEPMKACGPSAEMHEGVPPKKKHKEGASDEQVLKLSNERITVPELLHHPSDIGIEQAGVAECLAQSLEACVPDVRDALCSNIVLTGGTTLLPNFEERLRRELREILPSELAVNVTHVSDPLLAAWFGGSIFAASDTYESQVVTKEEYSEYGHSLCRRRFMA</sequence>
<comment type="subcellular location">
    <subcellularLocation>
        <location evidence="2">Cytoplasm</location>
    </subcellularLocation>
    <subcellularLocation>
        <location evidence="1">Nucleus</location>
    </subcellularLocation>
</comment>